<dbReference type="Proteomes" id="UP001501231">
    <property type="component" value="Unassembled WGS sequence"/>
</dbReference>
<feature type="region of interest" description="Disordered" evidence="1">
    <location>
        <begin position="59"/>
        <end position="78"/>
    </location>
</feature>
<organism evidence="2 3">
    <name type="scientific">Actinomadura vinacea</name>
    <dbReference type="NCBI Taxonomy" id="115336"/>
    <lineage>
        <taxon>Bacteria</taxon>
        <taxon>Bacillati</taxon>
        <taxon>Actinomycetota</taxon>
        <taxon>Actinomycetes</taxon>
        <taxon>Streptosporangiales</taxon>
        <taxon>Thermomonosporaceae</taxon>
        <taxon>Actinomadura</taxon>
    </lineage>
</organism>
<gene>
    <name evidence="2" type="ORF">GCM10010191_19000</name>
</gene>
<name>A0ABN3IPN4_9ACTN</name>
<reference evidence="2 3" key="1">
    <citation type="journal article" date="2019" name="Int. J. Syst. Evol. Microbiol.">
        <title>The Global Catalogue of Microorganisms (GCM) 10K type strain sequencing project: providing services to taxonomists for standard genome sequencing and annotation.</title>
        <authorList>
            <consortium name="The Broad Institute Genomics Platform"/>
            <consortium name="The Broad Institute Genome Sequencing Center for Infectious Disease"/>
            <person name="Wu L."/>
            <person name="Ma J."/>
        </authorList>
    </citation>
    <scope>NUCLEOTIDE SEQUENCE [LARGE SCALE GENOMIC DNA]</scope>
    <source>
        <strain evidence="2 3">JCM 3325</strain>
    </source>
</reference>
<sequence length="78" mass="8627">MSTSNGDDHSEFELEVEVKAELSLAESSRPEEAGDLPVSEWLFDPVDVQRQEVELRGLREAAEELDGPSRLDQRGEGG</sequence>
<keyword evidence="3" id="KW-1185">Reference proteome</keyword>
<dbReference type="EMBL" id="BAAARW010000006">
    <property type="protein sequence ID" value="GAA2410358.1"/>
    <property type="molecule type" value="Genomic_DNA"/>
</dbReference>
<proteinExistence type="predicted"/>
<evidence type="ECO:0000313" key="2">
    <source>
        <dbReference type="EMBL" id="GAA2410358.1"/>
    </source>
</evidence>
<dbReference type="RefSeq" id="WP_344588287.1">
    <property type="nucleotide sequence ID" value="NZ_BAAARW010000006.1"/>
</dbReference>
<evidence type="ECO:0000256" key="1">
    <source>
        <dbReference type="SAM" id="MobiDB-lite"/>
    </source>
</evidence>
<accession>A0ABN3IPN4</accession>
<comment type="caution">
    <text evidence="2">The sequence shown here is derived from an EMBL/GenBank/DDBJ whole genome shotgun (WGS) entry which is preliminary data.</text>
</comment>
<evidence type="ECO:0000313" key="3">
    <source>
        <dbReference type="Proteomes" id="UP001501231"/>
    </source>
</evidence>
<protein>
    <submittedName>
        <fullName evidence="2">Uncharacterized protein</fullName>
    </submittedName>
</protein>